<gene>
    <name evidence="1" type="ORF">GE300_01935</name>
</gene>
<evidence type="ECO:0000313" key="2">
    <source>
        <dbReference type="Proteomes" id="UP000474957"/>
    </source>
</evidence>
<name>A0A6L5YWZ0_9RHOB</name>
<dbReference type="EMBL" id="WIND01000001">
    <property type="protein sequence ID" value="MSU88375.1"/>
    <property type="molecule type" value="Genomic_DNA"/>
</dbReference>
<accession>A0A6L5YWZ0</accession>
<dbReference type="Proteomes" id="UP000474957">
    <property type="component" value="Unassembled WGS sequence"/>
</dbReference>
<dbReference type="RefSeq" id="WP_154444378.1">
    <property type="nucleotide sequence ID" value="NZ_WIND01000001.1"/>
</dbReference>
<sequence length="203" mass="21474">MEFRLRVSCLHTSLASIAAYEAAAPKGMRLTHHLRTDLEHRARTAGIDDGLAEELRMHLQRIGAGNDAVLLTSLHLARAAGPGLAADVLLAEELAARAQGKHVDVLHSDPADTFAVGRLFGATVGAASVRLIAVPDAHQRLLAGDRIGHDRAIRDAIGNSTADLVVLANPQMAQVASPGSRVFSAPRVALRRIAERAPHLRGG</sequence>
<protein>
    <submittedName>
        <fullName evidence="1">Uncharacterized protein</fullName>
    </submittedName>
</protein>
<comment type="caution">
    <text evidence="1">The sequence shown here is derived from an EMBL/GenBank/DDBJ whole genome shotgun (WGS) entry which is preliminary data.</text>
</comment>
<keyword evidence="2" id="KW-1185">Reference proteome</keyword>
<proteinExistence type="predicted"/>
<evidence type="ECO:0000313" key="1">
    <source>
        <dbReference type="EMBL" id="MSU88375.1"/>
    </source>
</evidence>
<reference evidence="1 2" key="1">
    <citation type="submission" date="2019-10" db="EMBL/GenBank/DDBJ databases">
        <title>Cognatihalovulum marinum gen. nov. sp. nov., a new member of the family Rhodobacteraceae isolated from deep seawater of the Northwest Indian Ocean.</title>
        <authorList>
            <person name="Ruan C."/>
            <person name="Wang J."/>
            <person name="Zheng X."/>
            <person name="Song L."/>
            <person name="Zhu Y."/>
            <person name="Huang Y."/>
            <person name="Lu Z."/>
            <person name="Du W."/>
            <person name="Huang L."/>
            <person name="Dai X."/>
        </authorList>
    </citation>
    <scope>NUCLEOTIDE SEQUENCE [LARGE SCALE GENOMIC DNA]</scope>
    <source>
        <strain evidence="1 2">2CG4</strain>
    </source>
</reference>
<organism evidence="1 2">
    <name type="scientific">Halovulum marinum</name>
    <dbReference type="NCBI Taxonomy" id="2662447"/>
    <lineage>
        <taxon>Bacteria</taxon>
        <taxon>Pseudomonadati</taxon>
        <taxon>Pseudomonadota</taxon>
        <taxon>Alphaproteobacteria</taxon>
        <taxon>Rhodobacterales</taxon>
        <taxon>Paracoccaceae</taxon>
        <taxon>Halovulum</taxon>
    </lineage>
</organism>
<dbReference type="AlphaFoldDB" id="A0A6L5YWZ0"/>